<protein>
    <submittedName>
        <fullName evidence="3 4">Uncharacterized protein</fullName>
    </submittedName>
</protein>
<dbReference type="EMBL" id="KB096324">
    <property type="protein sequence ID" value="ESO05807.1"/>
    <property type="molecule type" value="Genomic_DNA"/>
</dbReference>
<reference evidence="4" key="3">
    <citation type="submission" date="2015-06" db="UniProtKB">
        <authorList>
            <consortium name="EnsemblMetazoa"/>
        </authorList>
    </citation>
    <scope>IDENTIFICATION</scope>
</reference>
<feature type="transmembrane region" description="Helical" evidence="2">
    <location>
        <begin position="20"/>
        <end position="45"/>
    </location>
</feature>
<keyword evidence="2" id="KW-0472">Membrane</keyword>
<proteinExistence type="predicted"/>
<feature type="region of interest" description="Disordered" evidence="1">
    <location>
        <begin position="246"/>
        <end position="301"/>
    </location>
</feature>
<feature type="compositionally biased region" description="Low complexity" evidence="1">
    <location>
        <begin position="261"/>
        <end position="279"/>
    </location>
</feature>
<feature type="region of interest" description="Disordered" evidence="1">
    <location>
        <begin position="164"/>
        <end position="225"/>
    </location>
</feature>
<dbReference type="STRING" id="6412.T1EPH8"/>
<dbReference type="KEGG" id="hro:HELRODRAFT_159883"/>
<dbReference type="GeneID" id="20198478"/>
<feature type="compositionally biased region" description="Pro residues" evidence="1">
    <location>
        <begin position="285"/>
        <end position="295"/>
    </location>
</feature>
<evidence type="ECO:0000313" key="4">
    <source>
        <dbReference type="EnsemblMetazoa" id="HelroP159883"/>
    </source>
</evidence>
<evidence type="ECO:0000256" key="1">
    <source>
        <dbReference type="SAM" id="MobiDB-lite"/>
    </source>
</evidence>
<dbReference type="CTD" id="20198478"/>
<reference evidence="5" key="1">
    <citation type="submission" date="2012-12" db="EMBL/GenBank/DDBJ databases">
        <authorList>
            <person name="Hellsten U."/>
            <person name="Grimwood J."/>
            <person name="Chapman J.A."/>
            <person name="Shapiro H."/>
            <person name="Aerts A."/>
            <person name="Otillar R.P."/>
            <person name="Terry A.Y."/>
            <person name="Boore J.L."/>
            <person name="Simakov O."/>
            <person name="Marletaz F."/>
            <person name="Cho S.-J."/>
            <person name="Edsinger-Gonzales E."/>
            <person name="Havlak P."/>
            <person name="Kuo D.-H."/>
            <person name="Larsson T."/>
            <person name="Lv J."/>
            <person name="Arendt D."/>
            <person name="Savage R."/>
            <person name="Osoegawa K."/>
            <person name="de Jong P."/>
            <person name="Lindberg D.R."/>
            <person name="Seaver E.C."/>
            <person name="Weisblat D.A."/>
            <person name="Putnam N.H."/>
            <person name="Grigoriev I.V."/>
            <person name="Rokhsar D.S."/>
        </authorList>
    </citation>
    <scope>NUCLEOTIDE SEQUENCE</scope>
</reference>
<evidence type="ECO:0000313" key="5">
    <source>
        <dbReference type="Proteomes" id="UP000015101"/>
    </source>
</evidence>
<dbReference type="Proteomes" id="UP000015101">
    <property type="component" value="Unassembled WGS sequence"/>
</dbReference>
<evidence type="ECO:0000313" key="3">
    <source>
        <dbReference type="EMBL" id="ESO05807.1"/>
    </source>
</evidence>
<name>T1EPH8_HELRO</name>
<feature type="compositionally biased region" description="Low complexity" evidence="1">
    <location>
        <begin position="164"/>
        <end position="181"/>
    </location>
</feature>
<keyword evidence="2" id="KW-0812">Transmembrane</keyword>
<dbReference type="AlphaFoldDB" id="T1EPH8"/>
<accession>T1EPH8</accession>
<dbReference type="EMBL" id="AMQM01000408">
    <property type="status" value="NOT_ANNOTATED_CDS"/>
    <property type="molecule type" value="Genomic_DNA"/>
</dbReference>
<dbReference type="HOGENOM" id="CLU_887307_0_0_1"/>
<dbReference type="InParanoid" id="T1EPH8"/>
<feature type="compositionally biased region" description="Low complexity" evidence="1">
    <location>
        <begin position="188"/>
        <end position="225"/>
    </location>
</feature>
<dbReference type="RefSeq" id="XP_009015175.1">
    <property type="nucleotide sequence ID" value="XM_009016927.1"/>
</dbReference>
<evidence type="ECO:0000256" key="2">
    <source>
        <dbReference type="SAM" id="Phobius"/>
    </source>
</evidence>
<reference evidence="3 5" key="2">
    <citation type="journal article" date="2013" name="Nature">
        <title>Insights into bilaterian evolution from three spiralian genomes.</title>
        <authorList>
            <person name="Simakov O."/>
            <person name="Marletaz F."/>
            <person name="Cho S.J."/>
            <person name="Edsinger-Gonzales E."/>
            <person name="Havlak P."/>
            <person name="Hellsten U."/>
            <person name="Kuo D.H."/>
            <person name="Larsson T."/>
            <person name="Lv J."/>
            <person name="Arendt D."/>
            <person name="Savage R."/>
            <person name="Osoegawa K."/>
            <person name="de Jong P."/>
            <person name="Grimwood J."/>
            <person name="Chapman J.A."/>
            <person name="Shapiro H."/>
            <person name="Aerts A."/>
            <person name="Otillar R.P."/>
            <person name="Terry A.Y."/>
            <person name="Boore J.L."/>
            <person name="Grigoriev I.V."/>
            <person name="Lindberg D.R."/>
            <person name="Seaver E.C."/>
            <person name="Weisblat D.A."/>
            <person name="Putnam N.H."/>
            <person name="Rokhsar D.S."/>
        </authorList>
    </citation>
    <scope>NUCLEOTIDE SEQUENCE</scope>
</reference>
<dbReference type="EnsemblMetazoa" id="HelroT159883">
    <property type="protein sequence ID" value="HelroP159883"/>
    <property type="gene ID" value="HelroG159883"/>
</dbReference>
<gene>
    <name evidence="4" type="primary">20198478</name>
    <name evidence="3" type="ORF">HELRODRAFT_159883</name>
</gene>
<organism evidence="4 5">
    <name type="scientific">Helobdella robusta</name>
    <name type="common">Californian leech</name>
    <dbReference type="NCBI Taxonomy" id="6412"/>
    <lineage>
        <taxon>Eukaryota</taxon>
        <taxon>Metazoa</taxon>
        <taxon>Spiralia</taxon>
        <taxon>Lophotrochozoa</taxon>
        <taxon>Annelida</taxon>
        <taxon>Clitellata</taxon>
        <taxon>Hirudinea</taxon>
        <taxon>Rhynchobdellida</taxon>
        <taxon>Glossiphoniidae</taxon>
        <taxon>Helobdella</taxon>
    </lineage>
</organism>
<keyword evidence="2" id="KW-1133">Transmembrane helix</keyword>
<sequence>SSMSSSFFGSFWAAFTESQWVAVATILSIALIIGVIIFLAGIVCIRSWRKNIIFTLSFSRKRQNHLHAGGCSSPRCIAEYHVPNCPIGGHVDTSNLLNNAGTRQGSMTSKSLSLDLAGGPLDGSNAENDYFRTWQLQRNALNMRPTPGALNSPSLQQAHPYFQQQRQFPQQQQQQLYNPQQTSSNLMQQSSYSYQPHQSYSDNFFQQQQQQPHLPQQQQQQQQQHIVEHIYESPKFNRKEYNTDVYEGRTTTPTPPPPPVNNNNNKNINISNNVNNNIPHQGSNPLPPPPPPPPLASSECFPYKCPPINNASVT</sequence>
<keyword evidence="5" id="KW-1185">Reference proteome</keyword>